<dbReference type="EMBL" id="OX596092">
    <property type="protein sequence ID" value="CAI9713391.1"/>
    <property type="molecule type" value="Genomic_DNA"/>
</dbReference>
<dbReference type="Proteomes" id="UP001162501">
    <property type="component" value="Chromosome 8"/>
</dbReference>
<gene>
    <name evidence="1" type="ORF">MRATA1EN3_LOCUS24604</name>
</gene>
<sequence length="78" mass="7951">MANMADIKTPLCALQPTPAIPHTASRSGAGTRGGGGGAGSRPGAGTERAYRQPPDEHAYLSSLSFTNVVVSFGYQCGQ</sequence>
<name>A0ACB0FN09_RANTA</name>
<proteinExistence type="predicted"/>
<evidence type="ECO:0000313" key="1">
    <source>
        <dbReference type="EMBL" id="CAI9713391.1"/>
    </source>
</evidence>
<evidence type="ECO:0000313" key="2">
    <source>
        <dbReference type="Proteomes" id="UP001162501"/>
    </source>
</evidence>
<accession>A0ACB0FN09</accession>
<reference evidence="1" key="1">
    <citation type="submission" date="2023-05" db="EMBL/GenBank/DDBJ databases">
        <authorList>
            <consortium name="ELIXIR-Norway"/>
        </authorList>
    </citation>
    <scope>NUCLEOTIDE SEQUENCE</scope>
</reference>
<organism evidence="1 2">
    <name type="scientific">Rangifer tarandus platyrhynchus</name>
    <name type="common">Svalbard reindeer</name>
    <dbReference type="NCBI Taxonomy" id="3082113"/>
    <lineage>
        <taxon>Eukaryota</taxon>
        <taxon>Metazoa</taxon>
        <taxon>Chordata</taxon>
        <taxon>Craniata</taxon>
        <taxon>Vertebrata</taxon>
        <taxon>Euteleostomi</taxon>
        <taxon>Mammalia</taxon>
        <taxon>Eutheria</taxon>
        <taxon>Laurasiatheria</taxon>
        <taxon>Artiodactyla</taxon>
        <taxon>Ruminantia</taxon>
        <taxon>Pecora</taxon>
        <taxon>Cervidae</taxon>
        <taxon>Odocoileinae</taxon>
        <taxon>Rangifer</taxon>
    </lineage>
</organism>
<protein>
    <submittedName>
        <fullName evidence="1">Uncharacterized protein</fullName>
    </submittedName>
</protein>